<comment type="caution">
    <text evidence="2">The sequence shown here is derived from an EMBL/GenBank/DDBJ whole genome shotgun (WGS) entry which is preliminary data.</text>
</comment>
<proteinExistence type="predicted"/>
<keyword evidence="1" id="KW-0812">Transmembrane</keyword>
<dbReference type="AntiFam" id="ANF00019">
    <property type="entry name" value="tRNA translation"/>
</dbReference>
<accession>T1ATE5</accession>
<evidence type="ECO:0000256" key="1">
    <source>
        <dbReference type="SAM" id="Phobius"/>
    </source>
</evidence>
<feature type="non-terminal residue" evidence="2">
    <location>
        <position position="1"/>
    </location>
</feature>
<name>T1ATE5_9ZZZZ</name>
<sequence>RSHSTIARVRVEGTYADRPLFLANASIIVAAEELTAFRIFIIERTDFQRLRVRRGQRDHPPQVIWSRWQIVAWRRGWDSNPRYGCPYTHFPGVLLRPLGHLSTPTVKTRSAARPPAAHRPGRGFACTRSGGITGHPKDGGSARILIGGIV</sequence>
<keyword evidence="1" id="KW-0472">Membrane</keyword>
<reference evidence="2" key="1">
    <citation type="submission" date="2013-08" db="EMBL/GenBank/DDBJ databases">
        <authorList>
            <person name="Mendez C."/>
            <person name="Richter M."/>
            <person name="Ferrer M."/>
            <person name="Sanchez J."/>
        </authorList>
    </citation>
    <scope>NUCLEOTIDE SEQUENCE</scope>
</reference>
<organism evidence="2">
    <name type="scientific">mine drainage metagenome</name>
    <dbReference type="NCBI Taxonomy" id="410659"/>
    <lineage>
        <taxon>unclassified sequences</taxon>
        <taxon>metagenomes</taxon>
        <taxon>ecological metagenomes</taxon>
    </lineage>
</organism>
<dbReference type="AlphaFoldDB" id="T1ATE5"/>
<keyword evidence="1" id="KW-1133">Transmembrane helix</keyword>
<gene>
    <name evidence="2" type="ORF">B1A_14868</name>
</gene>
<evidence type="ECO:0000313" key="2">
    <source>
        <dbReference type="EMBL" id="EQD45295.1"/>
    </source>
</evidence>
<dbReference type="EMBL" id="AUZX01010920">
    <property type="protein sequence ID" value="EQD45295.1"/>
    <property type="molecule type" value="Genomic_DNA"/>
</dbReference>
<protein>
    <submittedName>
        <fullName evidence="2">Uncharacterized protein</fullName>
    </submittedName>
</protein>
<feature type="transmembrane region" description="Helical" evidence="1">
    <location>
        <begin position="20"/>
        <end position="41"/>
    </location>
</feature>
<reference evidence="2" key="2">
    <citation type="journal article" date="2014" name="ISME J.">
        <title>Microbial stratification in low pH oxic and suboxic macroscopic growths along an acid mine drainage.</title>
        <authorList>
            <person name="Mendez-Garcia C."/>
            <person name="Mesa V."/>
            <person name="Sprenger R.R."/>
            <person name="Richter M."/>
            <person name="Diez M.S."/>
            <person name="Solano J."/>
            <person name="Bargiela R."/>
            <person name="Golyshina O.V."/>
            <person name="Manteca A."/>
            <person name="Ramos J.L."/>
            <person name="Gallego J.R."/>
            <person name="Llorente I."/>
            <person name="Martins Dos Santos V.A."/>
            <person name="Jensen O.N."/>
            <person name="Pelaez A.I."/>
            <person name="Sanchez J."/>
            <person name="Ferrer M."/>
        </authorList>
    </citation>
    <scope>NUCLEOTIDE SEQUENCE</scope>
</reference>